<protein>
    <submittedName>
        <fullName evidence="3">Uncharacterized protein</fullName>
    </submittedName>
</protein>
<feature type="compositionally biased region" description="Acidic residues" evidence="1">
    <location>
        <begin position="410"/>
        <end position="428"/>
    </location>
</feature>
<reference evidence="3" key="2">
    <citation type="submission" date="2020-04" db="EMBL/GenBank/DDBJ databases">
        <authorList>
            <consortium name="NCBI Genome Project"/>
        </authorList>
    </citation>
    <scope>NUCLEOTIDE SEQUENCE</scope>
    <source>
        <strain evidence="3">CBS 342.82</strain>
    </source>
</reference>
<dbReference type="AlphaFoldDB" id="A0A6J3MID0"/>
<keyword evidence="2" id="KW-1185">Reference proteome</keyword>
<reference evidence="3" key="1">
    <citation type="submission" date="2020-01" db="EMBL/GenBank/DDBJ databases">
        <authorList>
            <consortium name="DOE Joint Genome Institute"/>
            <person name="Haridas S."/>
            <person name="Albert R."/>
            <person name="Binder M."/>
            <person name="Bloem J."/>
            <person name="Labutti K."/>
            <person name="Salamov A."/>
            <person name="Andreopoulos B."/>
            <person name="Baker S.E."/>
            <person name="Barry K."/>
            <person name="Bills G."/>
            <person name="Bluhm B.H."/>
            <person name="Cannon C."/>
            <person name="Castanera R."/>
            <person name="Culley D.E."/>
            <person name="Daum C."/>
            <person name="Ezra D."/>
            <person name="Gonzalez J.B."/>
            <person name="Henrissat B."/>
            <person name="Kuo A."/>
            <person name="Liang C."/>
            <person name="Lipzen A."/>
            <person name="Lutzoni F."/>
            <person name="Magnuson J."/>
            <person name="Mondo S."/>
            <person name="Nolan M."/>
            <person name="Ohm R."/>
            <person name="Pangilinan J."/>
            <person name="Park H.-J."/>
            <person name="Ramirez L."/>
            <person name="Alfaro M."/>
            <person name="Sun H."/>
            <person name="Tritt A."/>
            <person name="Yoshinaga Y."/>
            <person name="Zwiers L.-H."/>
            <person name="Turgeon B.G."/>
            <person name="Goodwin S.B."/>
            <person name="Spatafora J.W."/>
            <person name="Crous P.W."/>
            <person name="Grigoriev I.V."/>
        </authorList>
    </citation>
    <scope>NUCLEOTIDE SEQUENCE</scope>
    <source>
        <strain evidence="3">CBS 342.82</strain>
    </source>
</reference>
<dbReference type="GeneID" id="54358445"/>
<proteinExistence type="predicted"/>
<organism evidence="3">
    <name type="scientific">Dissoconium aciculare CBS 342.82</name>
    <dbReference type="NCBI Taxonomy" id="1314786"/>
    <lineage>
        <taxon>Eukaryota</taxon>
        <taxon>Fungi</taxon>
        <taxon>Dikarya</taxon>
        <taxon>Ascomycota</taxon>
        <taxon>Pezizomycotina</taxon>
        <taxon>Dothideomycetes</taxon>
        <taxon>Dothideomycetidae</taxon>
        <taxon>Mycosphaerellales</taxon>
        <taxon>Dissoconiaceae</taxon>
        <taxon>Dissoconium</taxon>
    </lineage>
</organism>
<dbReference type="Proteomes" id="UP000504637">
    <property type="component" value="Unplaced"/>
</dbReference>
<dbReference type="OrthoDB" id="4179303at2759"/>
<evidence type="ECO:0000313" key="3">
    <source>
        <dbReference type="RefSeq" id="XP_033464717.1"/>
    </source>
</evidence>
<gene>
    <name evidence="3" type="ORF">K489DRAFT_309602</name>
</gene>
<accession>A0A6J3MID0</accession>
<feature type="compositionally biased region" description="Acidic residues" evidence="1">
    <location>
        <begin position="443"/>
        <end position="463"/>
    </location>
</feature>
<feature type="region of interest" description="Disordered" evidence="1">
    <location>
        <begin position="402"/>
        <end position="480"/>
    </location>
</feature>
<dbReference type="RefSeq" id="XP_033464717.1">
    <property type="nucleotide sequence ID" value="XM_033600645.1"/>
</dbReference>
<evidence type="ECO:0000313" key="2">
    <source>
        <dbReference type="Proteomes" id="UP000504637"/>
    </source>
</evidence>
<name>A0A6J3MID0_9PEZI</name>
<reference evidence="3" key="3">
    <citation type="submission" date="2025-08" db="UniProtKB">
        <authorList>
            <consortium name="RefSeq"/>
        </authorList>
    </citation>
    <scope>IDENTIFICATION</scope>
    <source>
        <strain evidence="3">CBS 342.82</strain>
    </source>
</reference>
<evidence type="ECO:0000256" key="1">
    <source>
        <dbReference type="SAM" id="MobiDB-lite"/>
    </source>
</evidence>
<sequence>MEVPAIERVSNEIWNSILKEIDSDNNRACTVDERRFLSVESFDSPPAESNDSVDTICKFRRLGRRFAELGAPFLFSRITTRFSHKGLDRLKQLAEWDHLACYVRKFSYLVPYFFEGGRDHESIETRLRGSRLRESTVHILEQKAVAQREICYFQKDFLILKTAIASFTRLQLIQLLRVTDEEDRALLGFLQRFPGHRDYVNLDWTTGCSHAARTIGAALLESGNRSWSRFSSPMLSPASAQLLRLMPPSILTAFAERLTCLTLHFDDSDDLDSDMHDLRECFHLVFSRAQNLQVLHLGFPCHRPLTLGLEDVFQSVTWNKLHAFGVQAWILHAHEIIAFVRRHKNLKGLRLRDVHLRDGSMWKDVLAVLRNELPRLQWVSLRRIGYLPFRLPQGIGSEIPDDFLAGRLDSDEDDHDDHDDDDEDDDSTDPGVGLQSEAMTLPDDGESESPSDNENDDDDDDDDNSRLDFPGLDADGAKSTVQRCNCDGQVHLESAESLNDDGIQPDNATRKKWERWVLKRCLIHGS</sequence>